<proteinExistence type="inferred from homology"/>
<feature type="modified residue" description="4-aspartylphosphate" evidence="3 5">
    <location>
        <position position="53"/>
    </location>
</feature>
<gene>
    <name evidence="3" type="primary">cheB</name>
    <name evidence="8" type="ORF">JCM31447_23010</name>
</gene>
<dbReference type="PROSITE" id="PS50110">
    <property type="entry name" value="RESPONSE_REGULATORY"/>
    <property type="match status" value="1"/>
</dbReference>
<feature type="domain" description="Response regulatory" evidence="6">
    <location>
        <begin position="2"/>
        <end position="120"/>
    </location>
</feature>
<feature type="active site" evidence="3 4">
    <location>
        <position position="316"/>
    </location>
</feature>
<dbReference type="GO" id="GO:0008984">
    <property type="term" value="F:protein-glutamate methylesterase activity"/>
    <property type="evidence" value="ECO:0007669"/>
    <property type="project" value="UniProtKB-UniRule"/>
</dbReference>
<dbReference type="Pfam" id="PF01339">
    <property type="entry name" value="CheB_methylest"/>
    <property type="match status" value="1"/>
</dbReference>
<accession>A0A4P2VM83</accession>
<dbReference type="InterPro" id="IPR001789">
    <property type="entry name" value="Sig_transdc_resp-reg_receiver"/>
</dbReference>
<dbReference type="GO" id="GO:0000156">
    <property type="term" value="F:phosphorelay response regulator activity"/>
    <property type="evidence" value="ECO:0007669"/>
    <property type="project" value="InterPro"/>
</dbReference>
<dbReference type="AlphaFoldDB" id="A0A4P2VM83"/>
<evidence type="ECO:0000313" key="9">
    <source>
        <dbReference type="Proteomes" id="UP000291236"/>
    </source>
</evidence>
<evidence type="ECO:0000256" key="5">
    <source>
        <dbReference type="PROSITE-ProRule" id="PRU00169"/>
    </source>
</evidence>
<comment type="catalytic activity">
    <reaction evidence="2 3">
        <text>[protein]-L-glutamate 5-O-methyl ester + H2O = L-glutamyl-[protein] + methanol + H(+)</text>
        <dbReference type="Rhea" id="RHEA:23236"/>
        <dbReference type="Rhea" id="RHEA-COMP:10208"/>
        <dbReference type="Rhea" id="RHEA-COMP:10311"/>
        <dbReference type="ChEBI" id="CHEBI:15377"/>
        <dbReference type="ChEBI" id="CHEBI:15378"/>
        <dbReference type="ChEBI" id="CHEBI:17790"/>
        <dbReference type="ChEBI" id="CHEBI:29973"/>
        <dbReference type="ChEBI" id="CHEBI:82795"/>
        <dbReference type="EC" id="3.1.1.61"/>
    </reaction>
</comment>
<dbReference type="InterPro" id="IPR008248">
    <property type="entry name" value="CheB-like"/>
</dbReference>
<dbReference type="Pfam" id="PF00072">
    <property type="entry name" value="Response_reg"/>
    <property type="match status" value="1"/>
</dbReference>
<dbReference type="RefSeq" id="WP_130610523.1">
    <property type="nucleotide sequence ID" value="NZ_AP019368.1"/>
</dbReference>
<dbReference type="InterPro" id="IPR011006">
    <property type="entry name" value="CheY-like_superfamily"/>
</dbReference>
<organism evidence="8 9">
    <name type="scientific">Fluviispira sanaruensis</name>
    <dbReference type="NCBI Taxonomy" id="2493639"/>
    <lineage>
        <taxon>Bacteria</taxon>
        <taxon>Pseudomonadati</taxon>
        <taxon>Bdellovibrionota</taxon>
        <taxon>Oligoflexia</taxon>
        <taxon>Silvanigrellales</taxon>
        <taxon>Silvanigrellaceae</taxon>
        <taxon>Fluviispira</taxon>
    </lineage>
</organism>
<dbReference type="GO" id="GO:0008168">
    <property type="term" value="F:methyltransferase activity"/>
    <property type="evidence" value="ECO:0007669"/>
    <property type="project" value="UniProtKB-KW"/>
</dbReference>
<dbReference type="PROSITE" id="PS50122">
    <property type="entry name" value="CHEB"/>
    <property type="match status" value="1"/>
</dbReference>
<keyword evidence="8" id="KW-0808">Transferase</keyword>
<evidence type="ECO:0000313" key="8">
    <source>
        <dbReference type="EMBL" id="BBH53848.1"/>
    </source>
</evidence>
<dbReference type="GO" id="GO:0006935">
    <property type="term" value="P:chemotaxis"/>
    <property type="evidence" value="ECO:0007669"/>
    <property type="project" value="UniProtKB-UniRule"/>
</dbReference>
<keyword evidence="9" id="KW-1185">Reference proteome</keyword>
<dbReference type="SMART" id="SM00448">
    <property type="entry name" value="REC"/>
    <property type="match status" value="1"/>
</dbReference>
<dbReference type="CDD" id="cd16432">
    <property type="entry name" value="CheB_Rec"/>
    <property type="match status" value="1"/>
</dbReference>
<evidence type="ECO:0000259" key="6">
    <source>
        <dbReference type="PROSITE" id="PS50110"/>
    </source>
</evidence>
<dbReference type="GO" id="GO:0005737">
    <property type="term" value="C:cytoplasm"/>
    <property type="evidence" value="ECO:0007669"/>
    <property type="project" value="UniProtKB-SubCell"/>
</dbReference>
<dbReference type="InterPro" id="IPR000673">
    <property type="entry name" value="Sig_transdc_resp-reg_Me-estase"/>
</dbReference>
<comment type="PTM">
    <text evidence="3">Phosphorylated by CheA. Phosphorylation of the N-terminal regulatory domain activates the methylesterase activity.</text>
</comment>
<comment type="similarity">
    <text evidence="3">Belongs to the CheB family.</text>
</comment>
<dbReference type="EC" id="3.1.1.61" evidence="3"/>
<keyword evidence="3 4" id="KW-0145">Chemotaxis</keyword>
<comment type="catalytic activity">
    <reaction evidence="3">
        <text>L-glutaminyl-[protein] + H2O = L-glutamyl-[protein] + NH4(+)</text>
        <dbReference type="Rhea" id="RHEA:16441"/>
        <dbReference type="Rhea" id="RHEA-COMP:10207"/>
        <dbReference type="Rhea" id="RHEA-COMP:10208"/>
        <dbReference type="ChEBI" id="CHEBI:15377"/>
        <dbReference type="ChEBI" id="CHEBI:28938"/>
        <dbReference type="ChEBI" id="CHEBI:29973"/>
        <dbReference type="ChEBI" id="CHEBI:30011"/>
        <dbReference type="EC" id="3.5.1.44"/>
    </reaction>
</comment>
<reference evidence="8 9" key="1">
    <citation type="submission" date="2018-12" db="EMBL/GenBank/DDBJ databases">
        <title>Rubrispira sanarue gen. nov., sp., nov., a member of the order Silvanigrellales, isolated from a brackish lake in Hamamatsu Japan.</title>
        <authorList>
            <person name="Maejima Y."/>
            <person name="Iino T."/>
            <person name="Muraguchi Y."/>
            <person name="Fukuda K."/>
            <person name="Nojiri H."/>
            <person name="Ohkuma M."/>
            <person name="Moriuchi R."/>
            <person name="Dohra H."/>
            <person name="Kimbara K."/>
            <person name="Shintani M."/>
        </authorList>
    </citation>
    <scope>NUCLEOTIDE SEQUENCE [LARGE SCALE GENOMIC DNA]</scope>
    <source>
        <strain evidence="8 9">RF1110005</strain>
    </source>
</reference>
<dbReference type="Gene3D" id="3.40.50.180">
    <property type="entry name" value="Methylesterase CheB, C-terminal domain"/>
    <property type="match status" value="1"/>
</dbReference>
<dbReference type="SUPFAM" id="SSF52738">
    <property type="entry name" value="Methylesterase CheB, C-terminal domain"/>
    <property type="match status" value="1"/>
</dbReference>
<name>A0A4P2VM83_FLUSA</name>
<protein>
    <recommendedName>
        <fullName evidence="3">Protein-glutamate methylesterase/protein-glutamine glutaminase</fullName>
        <ecNumber evidence="3">3.1.1.61</ecNumber>
        <ecNumber evidence="3">3.5.1.44</ecNumber>
    </recommendedName>
</protein>
<comment type="subcellular location">
    <subcellularLocation>
        <location evidence="3">Cytoplasm</location>
    </subcellularLocation>
</comment>
<dbReference type="HAMAP" id="MF_00099">
    <property type="entry name" value="CheB_chemtxs"/>
    <property type="match status" value="1"/>
</dbReference>
<dbReference type="Gene3D" id="3.40.50.2300">
    <property type="match status" value="1"/>
</dbReference>
<dbReference type="KEGG" id="sbf:JCM31447_23010"/>
<keyword evidence="3 5" id="KW-0597">Phosphoprotein</keyword>
<keyword evidence="8" id="KW-0489">Methyltransferase</keyword>
<sequence>MRILIVDDSVVFRSQIKSALEGINDIVVVASAANGKIAMERLEQNSIDVIILDLEMPVMDGLSMLEEMKKKSFNQRVIVFAAPTGTGIDLALTALRAGASDFIAKPNSSGSLEEAFEGIQKELIPKILQFKSKIEQNLIYIPKGLQAPESIAPPVNSPNQTPQQVIVYDKKLKNKDFSQIKPKVIGIGASTGGPSALEKIFEKIKEFPLRIPIFITQHMPPKFTEALANRIQMISGHPTLEAKHGEAALSGHVYVAPGDFHMSVERSTDGQRVIICLDQNPKRNSVRPAVDTLFESLAKVYGNGCTAFVLTGMGEDGMVGAKAIKEVSGNIIIQDPESATVWGMPGAVHASGAYDSMGNLDECSDYLRQMIG</sequence>
<evidence type="ECO:0000256" key="4">
    <source>
        <dbReference type="PROSITE-ProRule" id="PRU00050"/>
    </source>
</evidence>
<dbReference type="GO" id="GO:0050568">
    <property type="term" value="F:protein-glutamine glutaminase activity"/>
    <property type="evidence" value="ECO:0007669"/>
    <property type="project" value="UniProtKB-UniRule"/>
</dbReference>
<keyword evidence="1 3" id="KW-0378">Hydrolase</keyword>
<evidence type="ECO:0000256" key="3">
    <source>
        <dbReference type="HAMAP-Rule" id="MF_00099"/>
    </source>
</evidence>
<dbReference type="Proteomes" id="UP000291236">
    <property type="component" value="Chromosome"/>
</dbReference>
<dbReference type="InterPro" id="IPR035909">
    <property type="entry name" value="CheB_C"/>
</dbReference>
<evidence type="ECO:0000259" key="7">
    <source>
        <dbReference type="PROSITE" id="PS50122"/>
    </source>
</evidence>
<keyword evidence="3" id="KW-0963">Cytoplasm</keyword>
<dbReference type="SUPFAM" id="SSF52172">
    <property type="entry name" value="CheY-like"/>
    <property type="match status" value="1"/>
</dbReference>
<feature type="active site" evidence="3 4">
    <location>
        <position position="218"/>
    </location>
</feature>
<comment type="domain">
    <text evidence="3">Contains a C-terminal catalytic domain, and an N-terminal region which modulates catalytic activity.</text>
</comment>
<dbReference type="EC" id="3.5.1.44" evidence="3"/>
<feature type="active site" evidence="3 4">
    <location>
        <position position="190"/>
    </location>
</feature>
<dbReference type="CDD" id="cd17541">
    <property type="entry name" value="REC_CheB-like"/>
    <property type="match status" value="1"/>
</dbReference>
<dbReference type="PIRSF" id="PIRSF000876">
    <property type="entry name" value="RR_chemtxs_CheB"/>
    <property type="match status" value="1"/>
</dbReference>
<evidence type="ECO:0000256" key="2">
    <source>
        <dbReference type="ARBA" id="ARBA00048267"/>
    </source>
</evidence>
<evidence type="ECO:0000256" key="1">
    <source>
        <dbReference type="ARBA" id="ARBA00022801"/>
    </source>
</evidence>
<dbReference type="PANTHER" id="PTHR42872:SF3">
    <property type="entry name" value="PROTEIN-GLUTAMATE METHYLESTERASE_PROTEIN-GLUTAMINE GLUTAMINASE 1"/>
    <property type="match status" value="1"/>
</dbReference>
<dbReference type="EMBL" id="AP019368">
    <property type="protein sequence ID" value="BBH53848.1"/>
    <property type="molecule type" value="Genomic_DNA"/>
</dbReference>
<dbReference type="NCBIfam" id="NF001965">
    <property type="entry name" value="PRK00742.1"/>
    <property type="match status" value="1"/>
</dbReference>
<dbReference type="OrthoDB" id="5291131at2"/>
<comment type="function">
    <text evidence="3">Involved in chemotaxis. Part of a chemotaxis signal transduction system that modulates chemotaxis in response to various stimuli. Catalyzes the demethylation of specific methylglutamate residues introduced into the chemoreceptors (methyl-accepting chemotaxis proteins or MCP) by CheR. Also mediates the irreversible deamidation of specific glutamine residues to glutamic acid.</text>
</comment>
<feature type="domain" description="CheB-type methylesterase" evidence="7">
    <location>
        <begin position="183"/>
        <end position="372"/>
    </location>
</feature>
<dbReference type="PANTHER" id="PTHR42872">
    <property type="entry name" value="PROTEIN-GLUTAMATE METHYLESTERASE/PROTEIN-GLUTAMINE GLUTAMINASE"/>
    <property type="match status" value="1"/>
</dbReference>
<dbReference type="GO" id="GO:0032259">
    <property type="term" value="P:methylation"/>
    <property type="evidence" value="ECO:0007669"/>
    <property type="project" value="UniProtKB-KW"/>
</dbReference>